<dbReference type="InterPro" id="IPR027443">
    <property type="entry name" value="IPNS-like_sf"/>
</dbReference>
<name>A0A377M400_ENTCL</name>
<protein>
    <submittedName>
        <fullName evidence="1">Protein YbiU</fullName>
    </submittedName>
</protein>
<reference evidence="1 2" key="1">
    <citation type="submission" date="2018-06" db="EMBL/GenBank/DDBJ databases">
        <authorList>
            <consortium name="Pathogen Informatics"/>
            <person name="Doyle S."/>
        </authorList>
    </citation>
    <scope>NUCLEOTIDE SEQUENCE [LARGE SCALE GENOMIC DNA]</scope>
    <source>
        <strain evidence="1 2">NCTC10005</strain>
    </source>
</reference>
<dbReference type="Proteomes" id="UP000255106">
    <property type="component" value="Unassembled WGS sequence"/>
</dbReference>
<dbReference type="EMBL" id="UGJB01000004">
    <property type="protein sequence ID" value="STQ13119.1"/>
    <property type="molecule type" value="Genomic_DNA"/>
</dbReference>
<dbReference type="InterPro" id="IPR010856">
    <property type="entry name" value="Gig2-like"/>
</dbReference>
<dbReference type="SUPFAM" id="SSF51197">
    <property type="entry name" value="Clavaminate synthase-like"/>
    <property type="match status" value="1"/>
</dbReference>
<proteinExistence type="predicted"/>
<dbReference type="Pfam" id="PF07350">
    <property type="entry name" value="Gig2-like"/>
    <property type="match status" value="1"/>
</dbReference>
<organism evidence="1 2">
    <name type="scientific">Enterobacter cloacae</name>
    <dbReference type="NCBI Taxonomy" id="550"/>
    <lineage>
        <taxon>Bacteria</taxon>
        <taxon>Pseudomonadati</taxon>
        <taxon>Pseudomonadota</taxon>
        <taxon>Gammaproteobacteria</taxon>
        <taxon>Enterobacterales</taxon>
        <taxon>Enterobacteriaceae</taxon>
        <taxon>Enterobacter</taxon>
        <taxon>Enterobacter cloacae complex</taxon>
    </lineage>
</organism>
<gene>
    <name evidence="1" type="primary">ybiU_3</name>
    <name evidence="1" type="ORF">NCTC10005_05924</name>
</gene>
<accession>A0A377M400</accession>
<dbReference type="Gene3D" id="2.60.120.330">
    <property type="entry name" value="B-lactam Antibiotic, Isopenicillin N Synthase, Chain"/>
    <property type="match status" value="1"/>
</dbReference>
<evidence type="ECO:0000313" key="2">
    <source>
        <dbReference type="Proteomes" id="UP000255106"/>
    </source>
</evidence>
<evidence type="ECO:0000313" key="1">
    <source>
        <dbReference type="EMBL" id="STQ13119.1"/>
    </source>
</evidence>
<sequence length="60" mass="6800">MYILRADVRENLAYAKKVKAALETGASPGDFPREDYEKTWQDRFTVADLNIHGKRALGMA</sequence>
<dbReference type="AlphaFoldDB" id="A0A377M400"/>